<comment type="caution">
    <text evidence="4">The sequence shown here is derived from an EMBL/GenBank/DDBJ whole genome shotgun (WGS) entry which is preliminary data.</text>
</comment>
<evidence type="ECO:0000259" key="3">
    <source>
        <dbReference type="Pfam" id="PF16220"/>
    </source>
</evidence>
<dbReference type="GO" id="GO:0016989">
    <property type="term" value="F:sigma factor antagonist activity"/>
    <property type="evidence" value="ECO:0007669"/>
    <property type="project" value="TreeGrafter"/>
</dbReference>
<dbReference type="AlphaFoldDB" id="A0A6I4UWT7"/>
<evidence type="ECO:0000259" key="2">
    <source>
        <dbReference type="Pfam" id="PF04773"/>
    </source>
</evidence>
<dbReference type="InterPro" id="IPR032623">
    <property type="entry name" value="FecR_N"/>
</dbReference>
<organism evidence="4 5">
    <name type="scientific">Croceibacterium soli</name>
    <dbReference type="NCBI Taxonomy" id="1739690"/>
    <lineage>
        <taxon>Bacteria</taxon>
        <taxon>Pseudomonadati</taxon>
        <taxon>Pseudomonadota</taxon>
        <taxon>Alphaproteobacteria</taxon>
        <taxon>Sphingomonadales</taxon>
        <taxon>Erythrobacteraceae</taxon>
        <taxon>Croceibacterium</taxon>
    </lineage>
</organism>
<keyword evidence="1" id="KW-0812">Transmembrane</keyword>
<dbReference type="Pfam" id="PF16220">
    <property type="entry name" value="DUF4880"/>
    <property type="match status" value="1"/>
</dbReference>
<reference evidence="4 5" key="1">
    <citation type="submission" date="2019-12" db="EMBL/GenBank/DDBJ databases">
        <title>Genomic-based taxomic classification of the family Erythrobacteraceae.</title>
        <authorList>
            <person name="Xu L."/>
        </authorList>
    </citation>
    <scope>NUCLEOTIDE SEQUENCE [LARGE SCALE GENOMIC DNA]</scope>
    <source>
        <strain evidence="4 5">MCCC 1K02066</strain>
    </source>
</reference>
<evidence type="ECO:0000313" key="5">
    <source>
        <dbReference type="Proteomes" id="UP000469159"/>
    </source>
</evidence>
<dbReference type="OrthoDB" id="7429207at2"/>
<dbReference type="InterPro" id="IPR012373">
    <property type="entry name" value="Ferrdict_sens_TM"/>
</dbReference>
<feature type="domain" description="FecR protein" evidence="2">
    <location>
        <begin position="120"/>
        <end position="210"/>
    </location>
</feature>
<keyword evidence="5" id="KW-1185">Reference proteome</keyword>
<dbReference type="InterPro" id="IPR006860">
    <property type="entry name" value="FecR"/>
</dbReference>
<accession>A0A6I4UWT7</accession>
<feature type="transmembrane region" description="Helical" evidence="1">
    <location>
        <begin position="94"/>
        <end position="114"/>
    </location>
</feature>
<dbReference type="Proteomes" id="UP000469159">
    <property type="component" value="Unassembled WGS sequence"/>
</dbReference>
<proteinExistence type="predicted"/>
<dbReference type="Gene3D" id="2.60.120.1440">
    <property type="match status" value="1"/>
</dbReference>
<evidence type="ECO:0000256" key="1">
    <source>
        <dbReference type="SAM" id="Phobius"/>
    </source>
</evidence>
<protein>
    <submittedName>
        <fullName evidence="4">DUF4880 domain-containing protein</fullName>
    </submittedName>
</protein>
<sequence>MSSLAPDETGRPRSEASAWCVRLAGGELSLEEQIAFEVWLAEPGNRAAFDRVMLAWHGARQAADAPELIGVRADALEAMRSAGGRRWERRFRSWRIPAAAACLLLLLASALLLYHQPLAYQTGVGERRVVRLEDGSRVSLDAATEVEVDYGTERRSLHLLSGRARFDVAKDARRPFTVRAGGKMVVATGTSFSVEMLNDEMRVILYEGRVSVLEDGPSDAPPRPVRLAARPIAAERALTPGTELVAAVGAPTATVARVDAQRSLTWEGGQLSFADEPLKLAVERVNRYSDRKIVLGDAAAGRLLVSGVFNAGDTAGFIDAVTTVFPLRAREQDGAVALISDSPAG</sequence>
<dbReference type="PANTHER" id="PTHR30273">
    <property type="entry name" value="PERIPLASMIC SIGNAL SENSOR AND SIGMA FACTOR ACTIVATOR FECR-RELATED"/>
    <property type="match status" value="1"/>
</dbReference>
<dbReference type="PIRSF" id="PIRSF018266">
    <property type="entry name" value="FecR"/>
    <property type="match status" value="1"/>
</dbReference>
<name>A0A6I4UWT7_9SPHN</name>
<dbReference type="PANTHER" id="PTHR30273:SF2">
    <property type="entry name" value="PROTEIN FECR"/>
    <property type="match status" value="1"/>
</dbReference>
<feature type="domain" description="FecR N-terminal" evidence="3">
    <location>
        <begin position="15"/>
        <end position="52"/>
    </location>
</feature>
<dbReference type="EMBL" id="WTYK01000003">
    <property type="protein sequence ID" value="MXP41455.1"/>
    <property type="molecule type" value="Genomic_DNA"/>
</dbReference>
<keyword evidence="1" id="KW-1133">Transmembrane helix</keyword>
<evidence type="ECO:0000313" key="4">
    <source>
        <dbReference type="EMBL" id="MXP41455.1"/>
    </source>
</evidence>
<dbReference type="Pfam" id="PF04773">
    <property type="entry name" value="FecR"/>
    <property type="match status" value="1"/>
</dbReference>
<dbReference type="RefSeq" id="WP_160746301.1">
    <property type="nucleotide sequence ID" value="NZ_WTYK01000003.1"/>
</dbReference>
<gene>
    <name evidence="4" type="ORF">GRI75_07340</name>
</gene>
<keyword evidence="1" id="KW-0472">Membrane</keyword>